<feature type="transmembrane region" description="Helical" evidence="1">
    <location>
        <begin position="65"/>
        <end position="86"/>
    </location>
</feature>
<dbReference type="RefSeq" id="WP_194502347.1">
    <property type="nucleotide sequence ID" value="NZ_JADIVZ010000002.1"/>
</dbReference>
<dbReference type="Proteomes" id="UP000656804">
    <property type="component" value="Unassembled WGS sequence"/>
</dbReference>
<sequence>MTLFLVLGFVGLGIIALALLVGDVFDGMLDLDVLDGDVFSTAAIGGFLSAGGFGAAIAGGVGAPLIVSLPVGAVAGVAMAWFAIWLTRLLKDDATDATPTTGDAVGREATVVTAVPADGFGTVRVRIGGHERRLNARLDSDHPMAIEAGTAVHVTGILSPTAVSVAPVWRELN</sequence>
<evidence type="ECO:0000256" key="1">
    <source>
        <dbReference type="SAM" id="Phobius"/>
    </source>
</evidence>
<proteinExistence type="predicted"/>
<keyword evidence="1" id="KW-1133">Transmembrane helix</keyword>
<dbReference type="Gene3D" id="2.40.50.140">
    <property type="entry name" value="Nucleic acid-binding proteins"/>
    <property type="match status" value="1"/>
</dbReference>
<evidence type="ECO:0000313" key="2">
    <source>
        <dbReference type="EMBL" id="MBF4161080.1"/>
    </source>
</evidence>
<protein>
    <submittedName>
        <fullName evidence="2">NfeD family protein</fullName>
    </submittedName>
</protein>
<evidence type="ECO:0000313" key="3">
    <source>
        <dbReference type="Proteomes" id="UP000656804"/>
    </source>
</evidence>
<feature type="transmembrane region" description="Helical" evidence="1">
    <location>
        <begin position="38"/>
        <end position="58"/>
    </location>
</feature>
<accession>A0A930UXW6</accession>
<keyword evidence="1" id="KW-0812">Transmembrane</keyword>
<reference evidence="2" key="1">
    <citation type="submission" date="2020-11" db="EMBL/GenBank/DDBJ databases">
        <title>Nocardioides sp. CBS4Y-1, whole genome shotgun sequence.</title>
        <authorList>
            <person name="Tuo L."/>
        </authorList>
    </citation>
    <scope>NUCLEOTIDE SEQUENCE</scope>
    <source>
        <strain evidence="2">CBS4Y-1</strain>
    </source>
</reference>
<comment type="caution">
    <text evidence="2">The sequence shown here is derived from an EMBL/GenBank/DDBJ whole genome shotgun (WGS) entry which is preliminary data.</text>
</comment>
<keyword evidence="1" id="KW-0472">Membrane</keyword>
<dbReference type="AlphaFoldDB" id="A0A930UXW6"/>
<dbReference type="InterPro" id="IPR012340">
    <property type="entry name" value="NA-bd_OB-fold"/>
</dbReference>
<keyword evidence="3" id="KW-1185">Reference proteome</keyword>
<dbReference type="EMBL" id="JADIVZ010000002">
    <property type="protein sequence ID" value="MBF4161080.1"/>
    <property type="molecule type" value="Genomic_DNA"/>
</dbReference>
<gene>
    <name evidence="2" type="ORF">ISG29_05210</name>
</gene>
<organism evidence="2 3">
    <name type="scientific">Nocardioides acrostichi</name>
    <dbReference type="NCBI Taxonomy" id="2784339"/>
    <lineage>
        <taxon>Bacteria</taxon>
        <taxon>Bacillati</taxon>
        <taxon>Actinomycetota</taxon>
        <taxon>Actinomycetes</taxon>
        <taxon>Propionibacteriales</taxon>
        <taxon>Nocardioidaceae</taxon>
        <taxon>Nocardioides</taxon>
    </lineage>
</organism>
<name>A0A930UXW6_9ACTN</name>